<organism evidence="1 2">
    <name type="scientific">Hyphomonas adhaerens MHS-3</name>
    <dbReference type="NCBI Taxonomy" id="1280949"/>
    <lineage>
        <taxon>Bacteria</taxon>
        <taxon>Pseudomonadati</taxon>
        <taxon>Pseudomonadota</taxon>
        <taxon>Alphaproteobacteria</taxon>
        <taxon>Hyphomonadales</taxon>
        <taxon>Hyphomonadaceae</taxon>
        <taxon>Hyphomonas</taxon>
    </lineage>
</organism>
<name>A0A069E1X0_9PROT</name>
<sequence length="143" mass="16149">MTELVVTVDKPRPDFRVFVDLIYGPGRNVDTEGDAINVWNRDWRELYIRDRERDTPSVEIYAAPEQPLKFAVISDDAELAELVALYLYLSCGAVIERNGHAFSAEEILRLKKKYTDALARAANSIWHQSGIDNPFPNLAVGPS</sequence>
<dbReference type="eggNOG" id="ENOG502ZEWU">
    <property type="taxonomic scope" value="Bacteria"/>
</dbReference>
<dbReference type="RefSeq" id="WP_035572540.1">
    <property type="nucleotide sequence ID" value="NZ_ARYH01000002.1"/>
</dbReference>
<evidence type="ECO:0000313" key="1">
    <source>
        <dbReference type="EMBL" id="KCZ83604.1"/>
    </source>
</evidence>
<reference evidence="1 2" key="1">
    <citation type="journal article" date="2014" name="Antonie Van Leeuwenhoek">
        <title>Hyphomonas beringensis sp. nov. and Hyphomonas chukchiensis sp. nov., isolated from surface seawater of the Bering Sea and Chukchi Sea.</title>
        <authorList>
            <person name="Li C."/>
            <person name="Lai Q."/>
            <person name="Li G."/>
            <person name="Dong C."/>
            <person name="Wang J."/>
            <person name="Liao Y."/>
            <person name="Shao Z."/>
        </authorList>
    </citation>
    <scope>NUCLEOTIDE SEQUENCE [LARGE SCALE GENOMIC DNA]</scope>
    <source>
        <strain evidence="1 2">MHS-3</strain>
    </source>
</reference>
<dbReference type="STRING" id="1280949.HAD_13419"/>
<keyword evidence="2" id="KW-1185">Reference proteome</keyword>
<dbReference type="Proteomes" id="UP000027446">
    <property type="component" value="Unassembled WGS sequence"/>
</dbReference>
<dbReference type="OrthoDB" id="8480659at2"/>
<dbReference type="AlphaFoldDB" id="A0A069E1X0"/>
<proteinExistence type="predicted"/>
<protein>
    <submittedName>
        <fullName evidence="1">Uncharacterized protein</fullName>
    </submittedName>
</protein>
<gene>
    <name evidence="1" type="ORF">HAD_13419</name>
</gene>
<dbReference type="PATRIC" id="fig|1280949.3.peg.2727"/>
<comment type="caution">
    <text evidence="1">The sequence shown here is derived from an EMBL/GenBank/DDBJ whole genome shotgun (WGS) entry which is preliminary data.</text>
</comment>
<dbReference type="EMBL" id="ARYH01000002">
    <property type="protein sequence ID" value="KCZ83604.1"/>
    <property type="molecule type" value="Genomic_DNA"/>
</dbReference>
<accession>A0A069E1X0</accession>
<evidence type="ECO:0000313" key="2">
    <source>
        <dbReference type="Proteomes" id="UP000027446"/>
    </source>
</evidence>